<dbReference type="PANTHER" id="PTHR16026">
    <property type="entry name" value="CARTILAGE ACIDIC PROTEIN 1"/>
    <property type="match status" value="1"/>
</dbReference>
<feature type="domain" description="ASPIC/UnbV" evidence="2">
    <location>
        <begin position="363"/>
        <end position="424"/>
    </location>
</feature>
<evidence type="ECO:0000313" key="4">
    <source>
        <dbReference type="Proteomes" id="UP000319576"/>
    </source>
</evidence>
<dbReference type="RefSeq" id="WP_145243543.1">
    <property type="nucleotide sequence ID" value="NZ_CP036273.1"/>
</dbReference>
<dbReference type="Pfam" id="PF13517">
    <property type="entry name" value="FG-GAP_3"/>
    <property type="match status" value="1"/>
</dbReference>
<dbReference type="OrthoDB" id="1488578at2"/>
<dbReference type="EMBL" id="CP036273">
    <property type="protein sequence ID" value="QDU23348.1"/>
    <property type="molecule type" value="Genomic_DNA"/>
</dbReference>
<keyword evidence="4" id="KW-1185">Reference proteome</keyword>
<name>A0A517Y0W3_9BACT</name>
<dbReference type="SUPFAM" id="SSF69318">
    <property type="entry name" value="Integrin alpha N-terminal domain"/>
    <property type="match status" value="1"/>
</dbReference>
<gene>
    <name evidence="3" type="ORF">ETAA1_53470</name>
</gene>
<organism evidence="3 4">
    <name type="scientific">Urbifossiella limnaea</name>
    <dbReference type="NCBI Taxonomy" id="2528023"/>
    <lineage>
        <taxon>Bacteria</taxon>
        <taxon>Pseudomonadati</taxon>
        <taxon>Planctomycetota</taxon>
        <taxon>Planctomycetia</taxon>
        <taxon>Gemmatales</taxon>
        <taxon>Gemmataceae</taxon>
        <taxon>Urbifossiella</taxon>
    </lineage>
</organism>
<dbReference type="Pfam" id="PF07593">
    <property type="entry name" value="UnbV_ASPIC"/>
    <property type="match status" value="1"/>
</dbReference>
<dbReference type="AlphaFoldDB" id="A0A517Y0W3"/>
<evidence type="ECO:0000313" key="3">
    <source>
        <dbReference type="EMBL" id="QDU23348.1"/>
    </source>
</evidence>
<protein>
    <submittedName>
        <fullName evidence="3">FG-GAP repeat protein</fullName>
    </submittedName>
</protein>
<sequence>MLAAHLDLAPPGPAAGLAVADVDGDGQVELVVISPVGPLQTYRWTGSALRPAAPVGPLVGAVGSLAAGDLDGDGAEELYAPLPGGRADALLKLRPDGWHDLLADPLNRPVRGPAGRVAAALDRRGDGRYGFVVGADGWPLRLLELGRDGRLADLARPLALGHVVAARGVVAGPLLGPAADVFVTTEGGANLFFRGRGDGTFDAAADGLADAAEHGRGCAPVDVGGAAGLCWANWDGPHRLAAPGPDGRWRDRTSPAFALPSAGRGVVVADLDNDGFEELFALQDGESNRLFRLVSDDSGLSLVKLDAGAAADFDATTAVVADVNRDGVPELLLAGPAGVGVFRARPAGGWLRLVPRTRFGAPARGASVRARVGGRDVLRVIDGGAHEPVAHFGRAAGAAVERVTVTWPDGSSLTLRDPDADCTYDVPYPAG</sequence>
<dbReference type="KEGG" id="uli:ETAA1_53470"/>
<evidence type="ECO:0000259" key="2">
    <source>
        <dbReference type="Pfam" id="PF07593"/>
    </source>
</evidence>
<keyword evidence="1" id="KW-0732">Signal</keyword>
<dbReference type="PANTHER" id="PTHR16026:SF0">
    <property type="entry name" value="CARTILAGE ACIDIC PROTEIN 1"/>
    <property type="match status" value="1"/>
</dbReference>
<dbReference type="InterPro" id="IPR013517">
    <property type="entry name" value="FG-GAP"/>
</dbReference>
<dbReference type="InterPro" id="IPR027039">
    <property type="entry name" value="Crtac1"/>
</dbReference>
<accession>A0A517Y0W3</accession>
<dbReference type="InterPro" id="IPR028994">
    <property type="entry name" value="Integrin_alpha_N"/>
</dbReference>
<dbReference type="Proteomes" id="UP000319576">
    <property type="component" value="Chromosome"/>
</dbReference>
<reference evidence="3 4" key="1">
    <citation type="submission" date="2019-02" db="EMBL/GenBank/DDBJ databases">
        <title>Deep-cultivation of Planctomycetes and their phenomic and genomic characterization uncovers novel biology.</title>
        <authorList>
            <person name="Wiegand S."/>
            <person name="Jogler M."/>
            <person name="Boedeker C."/>
            <person name="Pinto D."/>
            <person name="Vollmers J."/>
            <person name="Rivas-Marin E."/>
            <person name="Kohn T."/>
            <person name="Peeters S.H."/>
            <person name="Heuer A."/>
            <person name="Rast P."/>
            <person name="Oberbeckmann S."/>
            <person name="Bunk B."/>
            <person name="Jeske O."/>
            <person name="Meyerdierks A."/>
            <person name="Storesund J.E."/>
            <person name="Kallscheuer N."/>
            <person name="Luecker S."/>
            <person name="Lage O.M."/>
            <person name="Pohl T."/>
            <person name="Merkel B.J."/>
            <person name="Hornburger P."/>
            <person name="Mueller R.-W."/>
            <person name="Bruemmer F."/>
            <person name="Labrenz M."/>
            <person name="Spormann A.M."/>
            <person name="Op den Camp H."/>
            <person name="Overmann J."/>
            <person name="Amann R."/>
            <person name="Jetten M.S.M."/>
            <person name="Mascher T."/>
            <person name="Medema M.H."/>
            <person name="Devos D.P."/>
            <person name="Kaster A.-K."/>
            <person name="Ovreas L."/>
            <person name="Rohde M."/>
            <person name="Galperin M.Y."/>
            <person name="Jogler C."/>
        </authorList>
    </citation>
    <scope>NUCLEOTIDE SEQUENCE [LARGE SCALE GENOMIC DNA]</scope>
    <source>
        <strain evidence="3 4">ETA_A1</strain>
    </source>
</reference>
<proteinExistence type="predicted"/>
<dbReference type="InterPro" id="IPR011519">
    <property type="entry name" value="UnbV_ASPIC"/>
</dbReference>
<evidence type="ECO:0000256" key="1">
    <source>
        <dbReference type="ARBA" id="ARBA00022729"/>
    </source>
</evidence>